<dbReference type="Proteomes" id="UP000824232">
    <property type="component" value="Unassembled WGS sequence"/>
</dbReference>
<reference evidence="1" key="1">
    <citation type="submission" date="2020-10" db="EMBL/GenBank/DDBJ databases">
        <authorList>
            <person name="Gilroy R."/>
        </authorList>
    </citation>
    <scope>NUCLEOTIDE SEQUENCE</scope>
    <source>
        <strain evidence="1">CHK184-20233</strain>
    </source>
</reference>
<comment type="caution">
    <text evidence="1">The sequence shown here is derived from an EMBL/GenBank/DDBJ whole genome shotgun (WGS) entry which is preliminary data.</text>
</comment>
<dbReference type="AlphaFoldDB" id="A0A9D1DTB0"/>
<evidence type="ECO:0008006" key="3">
    <source>
        <dbReference type="Google" id="ProtNLM"/>
    </source>
</evidence>
<evidence type="ECO:0000313" key="2">
    <source>
        <dbReference type="Proteomes" id="UP000824232"/>
    </source>
</evidence>
<accession>A0A9D1DTB0</accession>
<dbReference type="EMBL" id="DVHC01000012">
    <property type="protein sequence ID" value="HIR58595.1"/>
    <property type="molecule type" value="Genomic_DNA"/>
</dbReference>
<organism evidence="1 2">
    <name type="scientific">Candidatus Onthousia excrementipullorum</name>
    <dbReference type="NCBI Taxonomy" id="2840884"/>
    <lineage>
        <taxon>Bacteria</taxon>
        <taxon>Bacillati</taxon>
        <taxon>Bacillota</taxon>
        <taxon>Bacilli</taxon>
        <taxon>Candidatus Onthousia</taxon>
    </lineage>
</organism>
<protein>
    <recommendedName>
        <fullName evidence="3">SPOR domain-containing protein</fullName>
    </recommendedName>
</protein>
<gene>
    <name evidence="1" type="ORF">IAB38_00945</name>
</gene>
<name>A0A9D1DTB0_9FIRM</name>
<reference evidence="1" key="2">
    <citation type="journal article" date="2021" name="PeerJ">
        <title>Extensive microbial diversity within the chicken gut microbiome revealed by metagenomics and culture.</title>
        <authorList>
            <person name="Gilroy R."/>
            <person name="Ravi A."/>
            <person name="Getino M."/>
            <person name="Pursley I."/>
            <person name="Horton D.L."/>
            <person name="Alikhan N.F."/>
            <person name="Baker D."/>
            <person name="Gharbi K."/>
            <person name="Hall N."/>
            <person name="Watson M."/>
            <person name="Adriaenssens E.M."/>
            <person name="Foster-Nyarko E."/>
            <person name="Jarju S."/>
            <person name="Secka A."/>
            <person name="Antonio M."/>
            <person name="Oren A."/>
            <person name="Chaudhuri R.R."/>
            <person name="La Ragione R."/>
            <person name="Hildebrand F."/>
            <person name="Pallen M.J."/>
        </authorList>
    </citation>
    <scope>NUCLEOTIDE SEQUENCE</scope>
    <source>
        <strain evidence="1">CHK184-20233</strain>
    </source>
</reference>
<sequence length="150" mass="17147">MTKSFFITMLVAILIGAVLGNFLFEQYKLESESVIKEVNSTYFLMEGSYSTKEQAKKAVTNIEPYLIVKEDANYIVYLAITSSNDNLEKLKKMYKEKGINASIKKMSIENEEFLATLEQMDILLNKAKTNDEVNSINEVVLANYQEFVLE</sequence>
<evidence type="ECO:0000313" key="1">
    <source>
        <dbReference type="EMBL" id="HIR58595.1"/>
    </source>
</evidence>
<proteinExistence type="predicted"/>